<evidence type="ECO:0000256" key="1">
    <source>
        <dbReference type="SAM" id="SignalP"/>
    </source>
</evidence>
<evidence type="ECO:0000313" key="3">
    <source>
        <dbReference type="Proteomes" id="UP000199626"/>
    </source>
</evidence>
<dbReference type="Proteomes" id="UP000199626">
    <property type="component" value="Unassembled WGS sequence"/>
</dbReference>
<keyword evidence="1" id="KW-0732">Signal</keyword>
<name>A0A1G6CTM1_9GAMM</name>
<dbReference type="EMBL" id="FMXN01000007">
    <property type="protein sequence ID" value="SDB36227.1"/>
    <property type="molecule type" value="Genomic_DNA"/>
</dbReference>
<accession>A0A1G6CTM1</accession>
<protein>
    <submittedName>
        <fullName evidence="2">Uncharacterized protein</fullName>
    </submittedName>
</protein>
<reference evidence="3" key="1">
    <citation type="submission" date="2016-10" db="EMBL/GenBank/DDBJ databases">
        <authorList>
            <person name="Varghese N."/>
            <person name="Submissions S."/>
        </authorList>
    </citation>
    <scope>NUCLEOTIDE SEQUENCE [LARGE SCALE GENOMIC DNA]</scope>
    <source>
        <strain evidence="3">CGMCC 1.10824</strain>
    </source>
</reference>
<sequence length="64" mass="7035">MRSLFILLLCAAAIGCSSTSTPTTSSKLVVDHDRVEAIERVATVTDVEVYWINPPKKRVNTTDN</sequence>
<dbReference type="PROSITE" id="PS51257">
    <property type="entry name" value="PROKAR_LIPOPROTEIN"/>
    <property type="match status" value="1"/>
</dbReference>
<dbReference type="AlphaFoldDB" id="A0A1G6CTM1"/>
<organism evidence="2 3">
    <name type="scientific">Pseudidiomarina indica</name>
    <dbReference type="NCBI Taxonomy" id="1159017"/>
    <lineage>
        <taxon>Bacteria</taxon>
        <taxon>Pseudomonadati</taxon>
        <taxon>Pseudomonadota</taxon>
        <taxon>Gammaproteobacteria</taxon>
        <taxon>Alteromonadales</taxon>
        <taxon>Idiomarinaceae</taxon>
        <taxon>Pseudidiomarina</taxon>
    </lineage>
</organism>
<keyword evidence="3" id="KW-1185">Reference proteome</keyword>
<dbReference type="RefSeq" id="WP_092593048.1">
    <property type="nucleotide sequence ID" value="NZ_FMXN01000007.1"/>
</dbReference>
<gene>
    <name evidence="2" type="ORF">SAMN02927930_01369</name>
</gene>
<feature type="signal peptide" evidence="1">
    <location>
        <begin position="1"/>
        <end position="22"/>
    </location>
</feature>
<proteinExistence type="predicted"/>
<dbReference type="OrthoDB" id="6240183at2"/>
<evidence type="ECO:0000313" key="2">
    <source>
        <dbReference type="EMBL" id="SDB36227.1"/>
    </source>
</evidence>
<feature type="chain" id="PRO_5011631710" evidence="1">
    <location>
        <begin position="23"/>
        <end position="64"/>
    </location>
</feature>